<dbReference type="PRINTS" id="PR01047">
    <property type="entry name" value="TRNASYNTHTHR"/>
</dbReference>
<reference evidence="12" key="1">
    <citation type="journal article" date="2017" name="Science">
        <title>Giant viruses with an expanded complement of translation system components.</title>
        <authorList>
            <person name="Schulz F."/>
            <person name="Yutin N."/>
            <person name="Ivanova N.N."/>
            <person name="Ortega D.R."/>
            <person name="Lee T.K."/>
            <person name="Vierheilig J."/>
            <person name="Daims H."/>
            <person name="Horn M."/>
            <person name="Wagner M."/>
            <person name="Jensen G.J."/>
            <person name="Kyrpides N.C."/>
            <person name="Koonin E.V."/>
            <person name="Woyke T."/>
        </authorList>
    </citation>
    <scope>NUCLEOTIDE SEQUENCE</scope>
    <source>
        <strain evidence="12">HKV1</strain>
    </source>
</reference>
<evidence type="ECO:0000256" key="9">
    <source>
        <dbReference type="ARBA" id="ARBA00031900"/>
    </source>
</evidence>
<comment type="similarity">
    <text evidence="1">Belongs to the class-II aminoacyl-tRNA synthetase family.</text>
</comment>
<proteinExistence type="inferred from homology"/>
<organism evidence="12">
    <name type="scientific">Hokovirus HKV1</name>
    <dbReference type="NCBI Taxonomy" id="1977638"/>
    <lineage>
        <taxon>Viruses</taxon>
        <taxon>Varidnaviria</taxon>
        <taxon>Bamfordvirae</taxon>
        <taxon>Nucleocytoviricota</taxon>
        <taxon>Megaviricetes</taxon>
        <taxon>Imitervirales</taxon>
        <taxon>Mimiviridae</taxon>
        <taxon>Klosneuvirinae</taxon>
        <taxon>Hokovirus</taxon>
    </lineage>
</organism>
<evidence type="ECO:0000256" key="4">
    <source>
        <dbReference type="ARBA" id="ARBA00022741"/>
    </source>
</evidence>
<evidence type="ECO:0000256" key="8">
    <source>
        <dbReference type="ARBA" id="ARBA00023146"/>
    </source>
</evidence>
<dbReference type="SUPFAM" id="SSF55681">
    <property type="entry name" value="Class II aaRS and biotin synthetases"/>
    <property type="match status" value="1"/>
</dbReference>
<evidence type="ECO:0000256" key="6">
    <source>
        <dbReference type="ARBA" id="ARBA00022917"/>
    </source>
</evidence>
<dbReference type="FunFam" id="3.30.930.10:FF:000039">
    <property type="entry name" value="Threonyl-tRNA synthetase, mitochondrial"/>
    <property type="match status" value="1"/>
</dbReference>
<dbReference type="EC" id="6.1.1.3" evidence="2"/>
<dbReference type="InterPro" id="IPR006195">
    <property type="entry name" value="aa-tRNA-synth_II"/>
</dbReference>
<evidence type="ECO:0000256" key="2">
    <source>
        <dbReference type="ARBA" id="ARBA00013163"/>
    </source>
</evidence>
<evidence type="ECO:0000313" key="12">
    <source>
        <dbReference type="EMBL" id="ARF10514.1"/>
    </source>
</evidence>
<dbReference type="Gene3D" id="3.40.50.800">
    <property type="entry name" value="Anticodon-binding domain"/>
    <property type="match status" value="1"/>
</dbReference>
<dbReference type="SUPFAM" id="SSF52954">
    <property type="entry name" value="Class II aaRS ABD-related"/>
    <property type="match status" value="1"/>
</dbReference>
<evidence type="ECO:0000256" key="5">
    <source>
        <dbReference type="ARBA" id="ARBA00022840"/>
    </source>
</evidence>
<gene>
    <name evidence="12" type="ORF">Hokovirus_2_41</name>
</gene>
<keyword evidence="3" id="KW-0436">Ligase</keyword>
<dbReference type="Pfam" id="PF00587">
    <property type="entry name" value="tRNA-synt_2b"/>
    <property type="match status" value="1"/>
</dbReference>
<evidence type="ECO:0000256" key="3">
    <source>
        <dbReference type="ARBA" id="ARBA00022598"/>
    </source>
</evidence>
<name>A0A1V0SFU2_9VIRU</name>
<keyword evidence="8 12" id="KW-0030">Aminoacyl-tRNA synthetase</keyword>
<dbReference type="InterPro" id="IPR004154">
    <property type="entry name" value="Anticodon-bd"/>
</dbReference>
<feature type="domain" description="Aminoacyl-transfer RNA synthetases class-II family profile" evidence="11">
    <location>
        <begin position="32"/>
        <end position="318"/>
    </location>
</feature>
<evidence type="ECO:0000256" key="1">
    <source>
        <dbReference type="ARBA" id="ARBA00008226"/>
    </source>
</evidence>
<dbReference type="EMBL" id="KY684104">
    <property type="protein sequence ID" value="ARF10514.1"/>
    <property type="molecule type" value="Genomic_DNA"/>
</dbReference>
<dbReference type="InterPro" id="IPR033728">
    <property type="entry name" value="ThrRS_core"/>
</dbReference>
<dbReference type="NCBIfam" id="TIGR00418">
    <property type="entry name" value="thrS"/>
    <property type="match status" value="1"/>
</dbReference>
<keyword evidence="5" id="KW-0067">ATP-binding</keyword>
<comment type="catalytic activity">
    <reaction evidence="10">
        <text>tRNA(Thr) + L-threonine + ATP = L-threonyl-tRNA(Thr) + AMP + diphosphate + H(+)</text>
        <dbReference type="Rhea" id="RHEA:24624"/>
        <dbReference type="Rhea" id="RHEA-COMP:9670"/>
        <dbReference type="Rhea" id="RHEA-COMP:9704"/>
        <dbReference type="ChEBI" id="CHEBI:15378"/>
        <dbReference type="ChEBI" id="CHEBI:30616"/>
        <dbReference type="ChEBI" id="CHEBI:33019"/>
        <dbReference type="ChEBI" id="CHEBI:57926"/>
        <dbReference type="ChEBI" id="CHEBI:78442"/>
        <dbReference type="ChEBI" id="CHEBI:78534"/>
        <dbReference type="ChEBI" id="CHEBI:456215"/>
        <dbReference type="EC" id="6.1.1.3"/>
    </reaction>
</comment>
<dbReference type="Pfam" id="PF03129">
    <property type="entry name" value="HGTP_anticodon"/>
    <property type="match status" value="1"/>
</dbReference>
<evidence type="ECO:0000256" key="10">
    <source>
        <dbReference type="ARBA" id="ARBA00049515"/>
    </source>
</evidence>
<sequence>MQDNTHQIIGKKQNLFYINEYSPGSIFFLEYGTRMINSLSNIIKNEYYFRNYQEIITPNIFKTDLYKISGHYDKYLSNMFKVTKHKKESEKLEQSEKLEKSEKSEHQEQHDYCLKPMNCPGHCLVFKSQYRSIKELPIRYADFGTLHRNELQGALSGLTRVIKFTQDDAHIFCSDDQLMEEMVNCIDFLKHIYKIFNLNFTVELSTRPDNYCGSIDTWSRAESILKEVLDNNFENWKINEGDGAFYGPKIDIHIQDKFNRSFQCGTIQLDFVLPEKFDLEYYDTSNNKHRPIMIHRAIYGSIERFLGLMIEHYEGIYPLWLSPRQFIIIPIDNSEEIITYANNILDQFKNKKYYVDIDVSANFLNKKILNYSKLENRYNYTIIIGQKEIQNNNISIRDNNNKKQFNMSLNDFFDLIDKELKF</sequence>
<evidence type="ECO:0000259" key="11">
    <source>
        <dbReference type="PROSITE" id="PS50862"/>
    </source>
</evidence>
<keyword evidence="7" id="KW-0809">Transit peptide</keyword>
<dbReference type="PANTHER" id="PTHR11451">
    <property type="entry name" value="THREONINE-TRNA LIGASE"/>
    <property type="match status" value="1"/>
</dbReference>
<dbReference type="PROSITE" id="PS50862">
    <property type="entry name" value="AA_TRNA_LIGASE_II"/>
    <property type="match status" value="1"/>
</dbReference>
<dbReference type="Gene3D" id="3.30.930.10">
    <property type="entry name" value="Bira Bifunctional Protein, Domain 2"/>
    <property type="match status" value="1"/>
</dbReference>
<dbReference type="PANTHER" id="PTHR11451:SF44">
    <property type="entry name" value="THREONINE--TRNA LIGASE, CHLOROPLASTIC_MITOCHONDRIAL 2"/>
    <property type="match status" value="1"/>
</dbReference>
<protein>
    <recommendedName>
        <fullName evidence="2">threonine--tRNA ligase</fullName>
        <ecNumber evidence="2">6.1.1.3</ecNumber>
    </recommendedName>
    <alternativeName>
        <fullName evidence="9">Threonyl-tRNA synthetase</fullName>
    </alternativeName>
</protein>
<keyword evidence="6" id="KW-0648">Protein biosynthesis</keyword>
<dbReference type="InterPro" id="IPR002314">
    <property type="entry name" value="aa-tRNA-synt_IIb"/>
</dbReference>
<dbReference type="GO" id="GO:0005524">
    <property type="term" value="F:ATP binding"/>
    <property type="evidence" value="ECO:0007669"/>
    <property type="project" value="UniProtKB-KW"/>
</dbReference>
<dbReference type="GO" id="GO:0004829">
    <property type="term" value="F:threonine-tRNA ligase activity"/>
    <property type="evidence" value="ECO:0007669"/>
    <property type="project" value="UniProtKB-EC"/>
</dbReference>
<dbReference type="InterPro" id="IPR045864">
    <property type="entry name" value="aa-tRNA-synth_II/BPL/LPL"/>
</dbReference>
<dbReference type="InterPro" id="IPR036621">
    <property type="entry name" value="Anticodon-bd_dom_sf"/>
</dbReference>
<dbReference type="InterPro" id="IPR002320">
    <property type="entry name" value="Thr-tRNA-ligase_IIa"/>
</dbReference>
<dbReference type="CDD" id="cd00771">
    <property type="entry name" value="ThrRS_core"/>
    <property type="match status" value="1"/>
</dbReference>
<keyword evidence="4" id="KW-0547">Nucleotide-binding</keyword>
<evidence type="ECO:0000256" key="7">
    <source>
        <dbReference type="ARBA" id="ARBA00022946"/>
    </source>
</evidence>
<accession>A0A1V0SFU2</accession>